<name>A0A914DUN4_9BILA</name>
<evidence type="ECO:0000256" key="1">
    <source>
        <dbReference type="SAM" id="MobiDB-lite"/>
    </source>
</evidence>
<proteinExistence type="predicted"/>
<dbReference type="Proteomes" id="UP000887540">
    <property type="component" value="Unplaced"/>
</dbReference>
<feature type="compositionally biased region" description="Basic and acidic residues" evidence="1">
    <location>
        <begin position="1"/>
        <end position="10"/>
    </location>
</feature>
<keyword evidence="2" id="KW-1185">Reference proteome</keyword>
<evidence type="ECO:0000313" key="3">
    <source>
        <dbReference type="WBParaSite" id="ACRNAN_scaffold3764.g29811.t1"/>
    </source>
</evidence>
<organism evidence="2 3">
    <name type="scientific">Acrobeloides nanus</name>
    <dbReference type="NCBI Taxonomy" id="290746"/>
    <lineage>
        <taxon>Eukaryota</taxon>
        <taxon>Metazoa</taxon>
        <taxon>Ecdysozoa</taxon>
        <taxon>Nematoda</taxon>
        <taxon>Chromadorea</taxon>
        <taxon>Rhabditida</taxon>
        <taxon>Tylenchina</taxon>
        <taxon>Cephalobomorpha</taxon>
        <taxon>Cephaloboidea</taxon>
        <taxon>Cephalobidae</taxon>
        <taxon>Acrobeloides</taxon>
    </lineage>
</organism>
<sequence>MEEYNEKIYDQKIQSDVGQQVKRQESGQKSAQTRDLNEKIDTTAAGSNLDTWNKLDFTARDFTEAPEKTQ</sequence>
<feature type="region of interest" description="Disordered" evidence="1">
    <location>
        <begin position="1"/>
        <end position="38"/>
    </location>
</feature>
<protein>
    <submittedName>
        <fullName evidence="3">Uncharacterized protein</fullName>
    </submittedName>
</protein>
<evidence type="ECO:0000313" key="2">
    <source>
        <dbReference type="Proteomes" id="UP000887540"/>
    </source>
</evidence>
<dbReference type="AlphaFoldDB" id="A0A914DUN4"/>
<accession>A0A914DUN4</accession>
<dbReference type="WBParaSite" id="ACRNAN_scaffold3764.g29811.t1">
    <property type="protein sequence ID" value="ACRNAN_scaffold3764.g29811.t1"/>
    <property type="gene ID" value="ACRNAN_scaffold3764.g29811"/>
</dbReference>
<reference evidence="3" key="1">
    <citation type="submission" date="2022-11" db="UniProtKB">
        <authorList>
            <consortium name="WormBaseParasite"/>
        </authorList>
    </citation>
    <scope>IDENTIFICATION</scope>
</reference>